<dbReference type="PIR" id="A57413">
    <property type="entry name" value="A57413"/>
</dbReference>
<dbReference type="AlphaFoldDB" id="Q91419"/>
<name>Q91419_CHICK</name>
<feature type="non-terminal residue" evidence="2">
    <location>
        <position position="1"/>
    </location>
</feature>
<accession>Q91419</accession>
<organism evidence="2">
    <name type="scientific">Gallus gallus</name>
    <name type="common">Chicken</name>
    <dbReference type="NCBI Taxonomy" id="9031"/>
    <lineage>
        <taxon>Eukaryota</taxon>
        <taxon>Metazoa</taxon>
        <taxon>Chordata</taxon>
        <taxon>Craniata</taxon>
        <taxon>Vertebrata</taxon>
        <taxon>Euteleostomi</taxon>
        <taxon>Archelosauria</taxon>
        <taxon>Archosauria</taxon>
        <taxon>Dinosauria</taxon>
        <taxon>Saurischia</taxon>
        <taxon>Theropoda</taxon>
        <taxon>Coelurosauria</taxon>
        <taxon>Aves</taxon>
        <taxon>Neognathae</taxon>
        <taxon>Galloanserae</taxon>
        <taxon>Galliformes</taxon>
        <taxon>Phasianidae</taxon>
        <taxon>Phasianinae</taxon>
        <taxon>Gallus</taxon>
    </lineage>
</organism>
<gene>
    <name evidence="2" type="primary">AE1</name>
</gene>
<reference evidence="2" key="1">
    <citation type="journal article" date="1995" name="J. Biol. Chem.">
        <title>Four variant chicken erythroid AE1 anion exchangers. Role of the alternative N-terminal sequences in intracellular targeting in transfected human erythroleukemia cells.</title>
        <authorList>
            <person name="Cox K.H."/>
            <person name="Adair-Kirk T.L."/>
            <person name="Cox J.V."/>
        </authorList>
    </citation>
    <scope>NUCLEOTIDE SEQUENCE</scope>
</reference>
<feature type="region of interest" description="Disordered" evidence="1">
    <location>
        <begin position="1"/>
        <end position="59"/>
    </location>
</feature>
<protein>
    <submittedName>
        <fullName evidence="2">Erythroid anion exchanger 1</fullName>
    </submittedName>
</protein>
<evidence type="ECO:0000256" key="1">
    <source>
        <dbReference type="SAM" id="MobiDB-lite"/>
    </source>
</evidence>
<feature type="compositionally biased region" description="Basic and acidic residues" evidence="1">
    <location>
        <begin position="32"/>
        <end position="43"/>
    </location>
</feature>
<evidence type="ECO:0000313" key="2">
    <source>
        <dbReference type="EMBL" id="AAB35153.2"/>
    </source>
</evidence>
<proteinExistence type="evidence at transcript level"/>
<dbReference type="EMBL" id="S79409">
    <property type="protein sequence ID" value="AAB35153.2"/>
    <property type="molecule type" value="mRNA"/>
</dbReference>
<dbReference type="VEuPathDB" id="HostDB:geneid_396532"/>
<feature type="non-terminal residue" evidence="2">
    <location>
        <position position="59"/>
    </location>
</feature>
<sequence>GTMSRPLGGIGSPLRRGEQLSPLRRFLPRHRGSYDVDGRRHEVGAPPGRDGGRGQNPLV</sequence>